<organism evidence="10 11">
    <name type="scientific">Salimicrobium album</name>
    <dbReference type="NCBI Taxonomy" id="50717"/>
    <lineage>
        <taxon>Bacteria</taxon>
        <taxon>Bacillati</taxon>
        <taxon>Bacillota</taxon>
        <taxon>Bacilli</taxon>
        <taxon>Bacillales</taxon>
        <taxon>Bacillaceae</taxon>
        <taxon>Salimicrobium</taxon>
    </lineage>
</organism>
<dbReference type="PANTHER" id="PTHR30588">
    <property type="entry name" value="BRANCHED-CHAIN AMINO ACID TRANSPORT SYSTEM 2 CARRIER PROTEIN"/>
    <property type="match status" value="1"/>
</dbReference>
<dbReference type="InterPro" id="IPR004685">
    <property type="entry name" value="Brnchd-chn_aa_trnsp_Livcs"/>
</dbReference>
<feature type="transmembrane region" description="Helical" evidence="9">
    <location>
        <begin position="114"/>
        <end position="133"/>
    </location>
</feature>
<dbReference type="Proteomes" id="UP000198647">
    <property type="component" value="Unassembled WGS sequence"/>
</dbReference>
<feature type="transmembrane region" description="Helical" evidence="9">
    <location>
        <begin position="145"/>
        <end position="166"/>
    </location>
</feature>
<comment type="similarity">
    <text evidence="2 9">Belongs to the branched chain amino acid transporter family.</text>
</comment>
<evidence type="ECO:0000256" key="7">
    <source>
        <dbReference type="ARBA" id="ARBA00022989"/>
    </source>
</evidence>
<evidence type="ECO:0000256" key="1">
    <source>
        <dbReference type="ARBA" id="ARBA00004651"/>
    </source>
</evidence>
<dbReference type="PANTHER" id="PTHR30588:SF0">
    <property type="entry name" value="BRANCHED-CHAIN AMINO ACID PERMEASE BRNQ"/>
    <property type="match status" value="1"/>
</dbReference>
<evidence type="ECO:0000313" key="11">
    <source>
        <dbReference type="Proteomes" id="UP000198647"/>
    </source>
</evidence>
<dbReference type="NCBIfam" id="TIGR00796">
    <property type="entry name" value="livcs"/>
    <property type="match status" value="1"/>
</dbReference>
<dbReference type="EMBL" id="FNOS01000003">
    <property type="protein sequence ID" value="SDX82489.1"/>
    <property type="molecule type" value="Genomic_DNA"/>
</dbReference>
<keyword evidence="7 9" id="KW-1133">Transmembrane helix</keyword>
<comment type="function">
    <text evidence="9">Component of the transport system for branched-chain amino acids.</text>
</comment>
<evidence type="ECO:0000256" key="5">
    <source>
        <dbReference type="ARBA" id="ARBA00022692"/>
    </source>
</evidence>
<feature type="transmembrane region" description="Helical" evidence="9">
    <location>
        <begin position="228"/>
        <end position="248"/>
    </location>
</feature>
<feature type="transmembrane region" description="Helical" evidence="9">
    <location>
        <begin position="366"/>
        <end position="384"/>
    </location>
</feature>
<keyword evidence="4" id="KW-1003">Cell membrane</keyword>
<dbReference type="Pfam" id="PF05525">
    <property type="entry name" value="Branch_AA_trans"/>
    <property type="match status" value="1"/>
</dbReference>
<feature type="transmembrane region" description="Helical" evidence="9">
    <location>
        <begin position="277"/>
        <end position="297"/>
    </location>
</feature>
<feature type="transmembrane region" description="Helical" evidence="9">
    <location>
        <begin position="336"/>
        <end position="357"/>
    </location>
</feature>
<sequence length="445" mass="47126">MKNSRTIAVGFMLFAMFFGAGNLIYPASLGMGAGENYLPAIIGFILTGVGLPITAVIALSLSKNGATEIAGRVHPAFAITFVSLIYLAIGPFFGIPRAANVAYEMGTAPLTGGLSSPILFVFSLIFFTIVFLISRNPSKLVDIIGQWLTPLLFLSIAALAAGALFLPSSGSVAPGEKYGTTPFFSGFVEGYLTMDAIAGLAFGIIVITSIQQQGVTDQKQLTRQTIKAGAVTAIGLSLVYAAIGWVGVKMAPSGDFASGSLLLSSAAETMFGSTGTIILGLLVTLACFTTCVGLTVTCGQYFSKRIPKLTYLQVITVVTILSLGITNLGLNQIIKYSVPVLTFLYPITIVLVILAFIGKYFRHSRYVYRGAVAFTAIISLYEGLQVLEISIEPLTAFVEMLPFVTIGLAWALPAFAGGVLGAIIHVLMPSSSKRRREKYALSRSK</sequence>
<accession>A0A1H3EWZ8</accession>
<feature type="transmembrane region" description="Helical" evidence="9">
    <location>
        <begin position="404"/>
        <end position="428"/>
    </location>
</feature>
<evidence type="ECO:0000313" key="10">
    <source>
        <dbReference type="EMBL" id="SDX82489.1"/>
    </source>
</evidence>
<feature type="transmembrane region" description="Helical" evidence="9">
    <location>
        <begin position="186"/>
        <end position="207"/>
    </location>
</feature>
<feature type="transmembrane region" description="Helical" evidence="9">
    <location>
        <begin position="37"/>
        <end position="61"/>
    </location>
</feature>
<feature type="transmembrane region" description="Helical" evidence="9">
    <location>
        <begin position="7"/>
        <end position="25"/>
    </location>
</feature>
<dbReference type="RefSeq" id="WP_093106622.1">
    <property type="nucleotide sequence ID" value="NZ_FNOS01000003.1"/>
</dbReference>
<reference evidence="10 11" key="1">
    <citation type="submission" date="2016-10" db="EMBL/GenBank/DDBJ databases">
        <authorList>
            <person name="Varghese N."/>
            <person name="Submissions S."/>
        </authorList>
    </citation>
    <scope>NUCLEOTIDE SEQUENCE [LARGE SCALE GENOMIC DNA]</scope>
    <source>
        <strain evidence="10 11">DSM 20748</strain>
    </source>
</reference>
<comment type="subcellular location">
    <subcellularLocation>
        <location evidence="1 9">Cell membrane</location>
        <topology evidence="1 9">Multi-pass membrane protein</topology>
    </subcellularLocation>
</comment>
<name>A0A1H3EWZ8_9BACI</name>
<evidence type="ECO:0000256" key="4">
    <source>
        <dbReference type="ARBA" id="ARBA00022475"/>
    </source>
</evidence>
<keyword evidence="3 9" id="KW-0813">Transport</keyword>
<evidence type="ECO:0000256" key="2">
    <source>
        <dbReference type="ARBA" id="ARBA00008540"/>
    </source>
</evidence>
<protein>
    <recommendedName>
        <fullName evidence="9">Branched-chain amino acid transport system carrier protein</fullName>
    </recommendedName>
</protein>
<keyword evidence="11" id="KW-1185">Reference proteome</keyword>
<feature type="transmembrane region" description="Helical" evidence="9">
    <location>
        <begin position="309"/>
        <end position="330"/>
    </location>
</feature>
<keyword evidence="8 9" id="KW-0472">Membrane</keyword>
<dbReference type="Gene3D" id="1.20.1740.10">
    <property type="entry name" value="Amino acid/polyamine transporter I"/>
    <property type="match status" value="1"/>
</dbReference>
<keyword evidence="5 9" id="KW-0812">Transmembrane</keyword>
<proteinExistence type="inferred from homology"/>
<comment type="caution">
    <text evidence="10">The sequence shown here is derived from an EMBL/GenBank/DDBJ whole genome shotgun (WGS) entry which is preliminary data.</text>
</comment>
<evidence type="ECO:0000256" key="3">
    <source>
        <dbReference type="ARBA" id="ARBA00022448"/>
    </source>
</evidence>
<evidence type="ECO:0000256" key="9">
    <source>
        <dbReference type="RuleBase" id="RU362122"/>
    </source>
</evidence>
<gene>
    <name evidence="10" type="ORF">SAMN04488081_1396</name>
</gene>
<evidence type="ECO:0000256" key="8">
    <source>
        <dbReference type="ARBA" id="ARBA00023136"/>
    </source>
</evidence>
<evidence type="ECO:0000256" key="6">
    <source>
        <dbReference type="ARBA" id="ARBA00022970"/>
    </source>
</evidence>
<keyword evidence="6 9" id="KW-0029">Amino-acid transport</keyword>
<feature type="transmembrane region" description="Helical" evidence="9">
    <location>
        <begin position="73"/>
        <end position="94"/>
    </location>
</feature>